<dbReference type="PANTHER" id="PTHR35687">
    <property type="entry name" value="OS07G0516700 PROTEIN"/>
    <property type="match status" value="1"/>
</dbReference>
<accession>A0ABD3KQZ6</accession>
<evidence type="ECO:0000313" key="1">
    <source>
        <dbReference type="EMBL" id="KAL3740714.1"/>
    </source>
</evidence>
<organism evidence="1 2">
    <name type="scientific">Eucalyptus globulus</name>
    <name type="common">Tasmanian blue gum</name>
    <dbReference type="NCBI Taxonomy" id="34317"/>
    <lineage>
        <taxon>Eukaryota</taxon>
        <taxon>Viridiplantae</taxon>
        <taxon>Streptophyta</taxon>
        <taxon>Embryophyta</taxon>
        <taxon>Tracheophyta</taxon>
        <taxon>Spermatophyta</taxon>
        <taxon>Magnoliopsida</taxon>
        <taxon>eudicotyledons</taxon>
        <taxon>Gunneridae</taxon>
        <taxon>Pentapetalae</taxon>
        <taxon>rosids</taxon>
        <taxon>malvids</taxon>
        <taxon>Myrtales</taxon>
        <taxon>Myrtaceae</taxon>
        <taxon>Myrtoideae</taxon>
        <taxon>Eucalypteae</taxon>
        <taxon>Eucalyptus</taxon>
    </lineage>
</organism>
<proteinExistence type="predicted"/>
<protein>
    <submittedName>
        <fullName evidence="1">Uncharacterized protein</fullName>
    </submittedName>
</protein>
<dbReference type="Proteomes" id="UP001634007">
    <property type="component" value="Unassembled WGS sequence"/>
</dbReference>
<evidence type="ECO:0000313" key="2">
    <source>
        <dbReference type="Proteomes" id="UP001634007"/>
    </source>
</evidence>
<dbReference type="EMBL" id="JBJKBG010000005">
    <property type="protein sequence ID" value="KAL3740714.1"/>
    <property type="molecule type" value="Genomic_DNA"/>
</dbReference>
<comment type="caution">
    <text evidence="1">The sequence shown here is derived from an EMBL/GenBank/DDBJ whole genome shotgun (WGS) entry which is preliminary data.</text>
</comment>
<dbReference type="AlphaFoldDB" id="A0ABD3KQZ6"/>
<keyword evidence="2" id="KW-1185">Reference proteome</keyword>
<dbReference type="PANTHER" id="PTHR35687:SF1">
    <property type="entry name" value="OS07G0516700 PROTEIN"/>
    <property type="match status" value="1"/>
</dbReference>
<sequence length="117" mass="14101">MALSKKPYAYKRMDFEDPEEKKHWKLQFLIYKVLERADTRRRPLLLRARLCWLKVKTRWQLKKSRKRMALMVSKARLAVYKQLISQLRSLEALVWPCRKQAIDQPPTLEALSCRITT</sequence>
<name>A0ABD3KQZ6_EUCGL</name>
<reference evidence="1 2" key="1">
    <citation type="submission" date="2024-11" db="EMBL/GenBank/DDBJ databases">
        <title>Chromosome-level genome assembly of Eucalyptus globulus Labill. provides insights into its genome evolution.</title>
        <authorList>
            <person name="Li X."/>
        </authorList>
    </citation>
    <scope>NUCLEOTIDE SEQUENCE [LARGE SCALE GENOMIC DNA]</scope>
    <source>
        <strain evidence="1">CL2024</strain>
        <tissue evidence="1">Fresh tender leaves</tissue>
    </source>
</reference>
<gene>
    <name evidence="1" type="ORF">ACJRO7_021914</name>
</gene>